<keyword evidence="1" id="KW-1133">Transmembrane helix</keyword>
<name>I3EE22_NEMP3</name>
<dbReference type="InterPro" id="IPR031537">
    <property type="entry name" value="DUF5092"/>
</dbReference>
<organism evidence="2 3">
    <name type="scientific">Nematocida parisii (strain ERTm3)</name>
    <name type="common">Nematode killer fungus</name>
    <dbReference type="NCBI Taxonomy" id="935791"/>
    <lineage>
        <taxon>Eukaryota</taxon>
        <taxon>Fungi</taxon>
        <taxon>Fungi incertae sedis</taxon>
        <taxon>Microsporidia</taxon>
        <taxon>Nematocida</taxon>
    </lineage>
</organism>
<accession>I3EE22</accession>
<gene>
    <name evidence="2" type="ORF">NEQG_02350</name>
</gene>
<dbReference type="HOGENOM" id="CLU_1065925_0_0_1"/>
<evidence type="ECO:0000256" key="1">
    <source>
        <dbReference type="SAM" id="Phobius"/>
    </source>
</evidence>
<feature type="transmembrane region" description="Helical" evidence="1">
    <location>
        <begin position="211"/>
        <end position="230"/>
    </location>
</feature>
<protein>
    <submittedName>
        <fullName evidence="2">Uncharacterized protein</fullName>
    </submittedName>
</protein>
<keyword evidence="1" id="KW-0812">Transmembrane</keyword>
<evidence type="ECO:0000313" key="3">
    <source>
        <dbReference type="Proteomes" id="UP000002872"/>
    </source>
</evidence>
<dbReference type="VEuPathDB" id="MicrosporidiaDB:NEQG_02350"/>
<dbReference type="Proteomes" id="UP000002872">
    <property type="component" value="Unassembled WGS sequence"/>
</dbReference>
<keyword evidence="1" id="KW-0472">Membrane</keyword>
<dbReference type="EMBL" id="GL870882">
    <property type="protein sequence ID" value="EIJ87469.1"/>
    <property type="molecule type" value="Genomic_DNA"/>
</dbReference>
<dbReference type="OMA" id="CINLHRF"/>
<reference evidence="2" key="1">
    <citation type="submission" date="2011-01" db="EMBL/GenBank/DDBJ databases">
        <title>The Genome Sequence of Nematocida parisii strain ERTm3.</title>
        <authorList>
            <consortium name="The Broad Institute Genome Sequencing Platform"/>
            <consortium name="The Broad Institute Genome Sequencing Center for Infectious Disease"/>
            <person name="Cuomo C."/>
            <person name="Troemel E."/>
            <person name="Young S.K."/>
            <person name="Zeng Q."/>
            <person name="Gargeya S."/>
            <person name="Fitzgerald M."/>
            <person name="Haas B."/>
            <person name="Abouelleil A."/>
            <person name="Alvarado L."/>
            <person name="Arachchi H.M."/>
            <person name="Berlin A."/>
            <person name="Chapman S.B."/>
            <person name="Gearin G."/>
            <person name="Goldberg J."/>
            <person name="Griggs A."/>
            <person name="Gujja S."/>
            <person name="Hansen M."/>
            <person name="Heiman D."/>
            <person name="Howarth C."/>
            <person name="Larimer J."/>
            <person name="Lui A."/>
            <person name="MacDonald P.J.P."/>
            <person name="McCowen C."/>
            <person name="Montmayeur A."/>
            <person name="Murphy C."/>
            <person name="Neiman D."/>
            <person name="Pearson M."/>
            <person name="Priest M."/>
            <person name="Roberts A."/>
            <person name="Saif S."/>
            <person name="Shea T."/>
            <person name="Sisk P."/>
            <person name="Stolte C."/>
            <person name="Sykes S."/>
            <person name="Wortman J."/>
            <person name="Nusbaum C."/>
            <person name="Birren B."/>
        </authorList>
    </citation>
    <scope>NUCLEOTIDE SEQUENCE</scope>
    <source>
        <strain evidence="2">ERTm3</strain>
    </source>
</reference>
<dbReference type="OrthoDB" id="2195166at2759"/>
<dbReference type="Pfam" id="PF17010">
    <property type="entry name" value="DUF5092"/>
    <property type="match status" value="1"/>
</dbReference>
<dbReference type="AlphaFoldDB" id="I3EE22"/>
<proteinExistence type="predicted"/>
<dbReference type="InParanoid" id="I3EE22"/>
<evidence type="ECO:0000313" key="2">
    <source>
        <dbReference type="EMBL" id="EIJ87469.1"/>
    </source>
</evidence>
<feature type="transmembrane region" description="Helical" evidence="1">
    <location>
        <begin position="236"/>
        <end position="257"/>
    </location>
</feature>
<keyword evidence="3" id="KW-1185">Reference proteome</keyword>
<sequence>MSIATGCISLIRDGYVDKQVDLLDRDPISMRTYLSLIFESLNKKRDIILAIVIPAEAATVPEADDHISIGIVCKGVVYLSECINLHRFTVTTTNPSVIAVSRKNVADPNMKCHIKNIYYYRLEHSVLSEIMNKKDKKLFKSLTRVLEDSPDAVAELARMNPVILSCNWIGTEHDYLNNSIFHTYIEQNKILGDIFDPKKASTRVIKKERKIFRKILIGIMTLMAIMFIARNVLYEFSYWALLSHLAVLSACGVVIFINERI</sequence>